<dbReference type="AlphaFoldDB" id="D3B7R9"/>
<accession>D3B7R9</accession>
<name>D3B7R9_HETP5</name>
<feature type="domain" description="BP74 N-terminal" evidence="2">
    <location>
        <begin position="25"/>
        <end position="137"/>
    </location>
</feature>
<dbReference type="InParanoid" id="D3B7R9"/>
<sequence>MKIIVVSLLVVFAIIIVSSSKDNIAYFEIKDDSNLMFRFFIKLEDQELINHARRILSGKETNRTHIMGKIYKEKVKYNPNYPFHIVPDSISFFQFADDHCDVTTTFITHNYDDECGGSLPGCIWCPWQSQLVQEVKIK</sequence>
<feature type="chain" id="PRO_5003042263" description="BP74 N-terminal domain-containing protein" evidence="1">
    <location>
        <begin position="21"/>
        <end position="138"/>
    </location>
</feature>
<reference evidence="3 4" key="1">
    <citation type="journal article" date="2011" name="Genome Res.">
        <title>Phylogeny-wide analysis of social amoeba genomes highlights ancient origins for complex intercellular communication.</title>
        <authorList>
            <person name="Heidel A.J."/>
            <person name="Lawal H.M."/>
            <person name="Felder M."/>
            <person name="Schilde C."/>
            <person name="Helps N.R."/>
            <person name="Tunggal B."/>
            <person name="Rivero F."/>
            <person name="John U."/>
            <person name="Schleicher M."/>
            <person name="Eichinger L."/>
            <person name="Platzer M."/>
            <person name="Noegel A.A."/>
            <person name="Schaap P."/>
            <person name="Gloeckner G."/>
        </authorList>
    </citation>
    <scope>NUCLEOTIDE SEQUENCE [LARGE SCALE GENOMIC DNA]</scope>
    <source>
        <strain evidence="4">ATCC 26659 / Pp 5 / PN500</strain>
    </source>
</reference>
<dbReference type="InterPro" id="IPR056422">
    <property type="entry name" value="BP74_N"/>
</dbReference>
<proteinExistence type="predicted"/>
<dbReference type="Proteomes" id="UP000001396">
    <property type="component" value="Unassembled WGS sequence"/>
</dbReference>
<comment type="caution">
    <text evidence="3">The sequence shown here is derived from an EMBL/GenBank/DDBJ whole genome shotgun (WGS) entry which is preliminary data.</text>
</comment>
<evidence type="ECO:0000313" key="4">
    <source>
        <dbReference type="Proteomes" id="UP000001396"/>
    </source>
</evidence>
<keyword evidence="4" id="KW-1185">Reference proteome</keyword>
<dbReference type="Pfam" id="PF23621">
    <property type="entry name" value="BP74_N"/>
    <property type="match status" value="1"/>
</dbReference>
<dbReference type="RefSeq" id="XP_020434929.1">
    <property type="nucleotide sequence ID" value="XM_020575409.1"/>
</dbReference>
<dbReference type="GeneID" id="31359994"/>
<evidence type="ECO:0000313" key="3">
    <source>
        <dbReference type="EMBL" id="EFA82812.1"/>
    </source>
</evidence>
<feature type="signal peptide" evidence="1">
    <location>
        <begin position="1"/>
        <end position="20"/>
    </location>
</feature>
<dbReference type="EMBL" id="ADBJ01000018">
    <property type="protein sequence ID" value="EFA82812.1"/>
    <property type="molecule type" value="Genomic_DNA"/>
</dbReference>
<evidence type="ECO:0000259" key="2">
    <source>
        <dbReference type="Pfam" id="PF23621"/>
    </source>
</evidence>
<evidence type="ECO:0000256" key="1">
    <source>
        <dbReference type="SAM" id="SignalP"/>
    </source>
</evidence>
<dbReference type="InterPro" id="IPR053344">
    <property type="entry name" value="cAMP-inducible_BP74-like"/>
</dbReference>
<keyword evidence="1" id="KW-0732">Signal</keyword>
<protein>
    <recommendedName>
        <fullName evidence="2">BP74 N-terminal domain-containing protein</fullName>
    </recommendedName>
</protein>
<dbReference type="PANTHER" id="PTHR35883">
    <property type="entry name" value="CYCLIC AMP-INDUCIBLE PROTEIN BP74-RELATED"/>
    <property type="match status" value="1"/>
</dbReference>
<gene>
    <name evidence="3" type="ORF">PPL_04507</name>
</gene>
<organism evidence="3 4">
    <name type="scientific">Heterostelium pallidum (strain ATCC 26659 / Pp 5 / PN500)</name>
    <name type="common">Cellular slime mold</name>
    <name type="synonym">Polysphondylium pallidum</name>
    <dbReference type="NCBI Taxonomy" id="670386"/>
    <lineage>
        <taxon>Eukaryota</taxon>
        <taxon>Amoebozoa</taxon>
        <taxon>Evosea</taxon>
        <taxon>Eumycetozoa</taxon>
        <taxon>Dictyostelia</taxon>
        <taxon>Acytosteliales</taxon>
        <taxon>Acytosteliaceae</taxon>
        <taxon>Heterostelium</taxon>
    </lineage>
</organism>
<dbReference type="OMA" id="NRTHIMG"/>
<dbReference type="PANTHER" id="PTHR35883:SF1">
    <property type="entry name" value="CALMODULIN-BINDING PROTEIN CAM-BP15-RELATED"/>
    <property type="match status" value="1"/>
</dbReference>